<dbReference type="HAMAP" id="MF_01572">
    <property type="entry name" value="UPF0397"/>
    <property type="match status" value="1"/>
</dbReference>
<dbReference type="PANTHER" id="PTHR37815">
    <property type="entry name" value="UPF0397 PROTEIN BC_2624-RELATED"/>
    <property type="match status" value="1"/>
</dbReference>
<protein>
    <recommendedName>
        <fullName evidence="1">UPF0397 protein GFV13_02175</fullName>
    </recommendedName>
</protein>
<evidence type="ECO:0000256" key="1">
    <source>
        <dbReference type="HAMAP-Rule" id="MF_01572"/>
    </source>
</evidence>
<keyword evidence="1" id="KW-0472">Membrane</keyword>
<comment type="similarity">
    <text evidence="1">Belongs to the UPF0397 family.</text>
</comment>
<feature type="transmembrane region" description="Helical" evidence="1">
    <location>
        <begin position="153"/>
        <end position="175"/>
    </location>
</feature>
<organism evidence="2 3">
    <name type="scientific">Leuconostoc mesenteroides</name>
    <dbReference type="NCBI Taxonomy" id="1245"/>
    <lineage>
        <taxon>Bacteria</taxon>
        <taxon>Bacillati</taxon>
        <taxon>Bacillota</taxon>
        <taxon>Bacilli</taxon>
        <taxon>Lactobacillales</taxon>
        <taxon>Lactobacillaceae</taxon>
        <taxon>Leuconostoc</taxon>
    </lineage>
</organism>
<dbReference type="InterPro" id="IPR009825">
    <property type="entry name" value="ECF_substrate-spec-like"/>
</dbReference>
<dbReference type="OrthoDB" id="4550662at2"/>
<dbReference type="GeneID" id="29577051"/>
<dbReference type="PANTHER" id="PTHR37815:SF3">
    <property type="entry name" value="UPF0397 PROTEIN SPR0429"/>
    <property type="match status" value="1"/>
</dbReference>
<feature type="transmembrane region" description="Helical" evidence="1">
    <location>
        <begin position="81"/>
        <end position="98"/>
    </location>
</feature>
<dbReference type="OMA" id="WWSWVIA"/>
<name>A0A223XPN3_LEUME</name>
<comment type="caution">
    <text evidence="2">The sequence shown here is derived from an EMBL/GenBank/DDBJ whole genome shotgun (WGS) entry which is preliminary data.</text>
</comment>
<keyword evidence="1" id="KW-0812">Transmembrane</keyword>
<comment type="subcellular location">
    <subcellularLocation>
        <location evidence="1">Cell membrane</location>
        <topology evidence="1">Multi-pass membrane protein</topology>
    </subcellularLocation>
</comment>
<proteinExistence type="inferred from homology"/>
<feature type="transmembrane region" description="Helical" evidence="1">
    <location>
        <begin position="12"/>
        <end position="33"/>
    </location>
</feature>
<gene>
    <name evidence="2" type="ORF">GFV13_02175</name>
</gene>
<dbReference type="RefSeq" id="WP_002815489.1">
    <property type="nucleotide sequence ID" value="NZ_AP017936.1"/>
</dbReference>
<dbReference type="GO" id="GO:0005886">
    <property type="term" value="C:plasma membrane"/>
    <property type="evidence" value="ECO:0007669"/>
    <property type="project" value="UniProtKB-SubCell"/>
</dbReference>
<dbReference type="Gene3D" id="1.10.1760.20">
    <property type="match status" value="1"/>
</dbReference>
<feature type="transmembrane region" description="Helical" evidence="1">
    <location>
        <begin position="119"/>
        <end position="141"/>
    </location>
</feature>
<dbReference type="STRING" id="1245.ARA02_08855"/>
<keyword evidence="1" id="KW-1133">Transmembrane helix</keyword>
<accession>A0A223XPN3</accession>
<evidence type="ECO:0000313" key="2">
    <source>
        <dbReference type="EMBL" id="MQR26104.1"/>
    </source>
</evidence>
<keyword evidence="1" id="KW-1003">Cell membrane</keyword>
<evidence type="ECO:0000313" key="3">
    <source>
        <dbReference type="Proteomes" id="UP000469952"/>
    </source>
</evidence>
<reference evidence="2 3" key="1">
    <citation type="submission" date="2019-10" db="EMBL/GenBank/DDBJ databases">
        <title>WGS of Leuconostoc mesenteroides.</title>
        <authorList>
            <person name="Melo Bolivar J."/>
            <person name="Marino-Ramirez L."/>
            <person name="Villamil Diaz L.M."/>
        </authorList>
    </citation>
    <scope>NUCLEOTIDE SEQUENCE [LARGE SCALE GENOMIC DNA]</scope>
    <source>
        <strain evidence="2 3">M11</strain>
    </source>
</reference>
<dbReference type="NCBIfam" id="NF010182">
    <property type="entry name" value="PRK13661.1"/>
    <property type="match status" value="1"/>
</dbReference>
<sequence>MKENNKKTGLSVRSVVATGIGAAVFFILMKYIAIPTGVPNTNVNVAEGWLALIAGLFGPVVGFLVGVIGHTITDATYGAPWWSWVLADGVFGLLLGLSKRFLDLEGGDLSTKKLVQFNVWQIIANVIAWLIVAPIGDILIYKQPASKVFLQGAAATIVNILSVAIIGSILLVAYVKSRPKKSSLRSE</sequence>
<dbReference type="InterPro" id="IPR022914">
    <property type="entry name" value="UPF0397"/>
</dbReference>
<feature type="transmembrane region" description="Helical" evidence="1">
    <location>
        <begin position="45"/>
        <end position="69"/>
    </location>
</feature>
<dbReference type="AlphaFoldDB" id="A0A223XPN3"/>
<dbReference type="Pfam" id="PF07155">
    <property type="entry name" value="ECF-ribofla_trS"/>
    <property type="match status" value="1"/>
</dbReference>
<dbReference type="EMBL" id="WIPA01000002">
    <property type="protein sequence ID" value="MQR26104.1"/>
    <property type="molecule type" value="Genomic_DNA"/>
</dbReference>
<dbReference type="Proteomes" id="UP000469952">
    <property type="component" value="Unassembled WGS sequence"/>
</dbReference>